<dbReference type="AlphaFoldDB" id="A0A9X4KM25"/>
<feature type="region of interest" description="Disordered" evidence="1">
    <location>
        <begin position="1"/>
        <end position="50"/>
    </location>
</feature>
<sequence>MSTNEEQLDQEVLEAHTEELGEEASAEDTEDVASADDSDEAEVEAAPAVEDAVLTDDWAVQADAPAASIEMEEAAESDAEDAVEAVAEDDAEASAEDDASEEEDALAD</sequence>
<dbReference type="EMBL" id="JAPDHZ010000003">
    <property type="protein sequence ID" value="MDG0792015.1"/>
    <property type="molecule type" value="Genomic_DNA"/>
</dbReference>
<dbReference type="RefSeq" id="WP_277565844.1">
    <property type="nucleotide sequence ID" value="NZ_JAPDHZ010000003.1"/>
</dbReference>
<feature type="compositionally biased region" description="Acidic residues" evidence="1">
    <location>
        <begin position="70"/>
        <end position="108"/>
    </location>
</feature>
<feature type="compositionally biased region" description="Acidic residues" evidence="1">
    <location>
        <begin position="20"/>
        <end position="43"/>
    </location>
</feature>
<name>A0A9X4KM25_9BACL</name>
<protein>
    <submittedName>
        <fullName evidence="2">Uncharacterized protein</fullName>
    </submittedName>
</protein>
<organism evidence="2 3">
    <name type="scientific">Cohnella ginsengisoli</name>
    <dbReference type="NCBI Taxonomy" id="425004"/>
    <lineage>
        <taxon>Bacteria</taxon>
        <taxon>Bacillati</taxon>
        <taxon>Bacillota</taxon>
        <taxon>Bacilli</taxon>
        <taxon>Bacillales</taxon>
        <taxon>Paenibacillaceae</taxon>
        <taxon>Cohnella</taxon>
    </lineage>
</organism>
<accession>A0A9X4KM25</accession>
<evidence type="ECO:0000313" key="2">
    <source>
        <dbReference type="EMBL" id="MDG0792015.1"/>
    </source>
</evidence>
<keyword evidence="3" id="KW-1185">Reference proteome</keyword>
<evidence type="ECO:0000256" key="1">
    <source>
        <dbReference type="SAM" id="MobiDB-lite"/>
    </source>
</evidence>
<reference evidence="2 3" key="1">
    <citation type="submission" date="2022-10" db="EMBL/GenBank/DDBJ databases">
        <title>Comparative genomic analysis of Cohnella hashimotonis sp. nov., isolated from the International Space Station.</title>
        <authorList>
            <person name="Simpson A."/>
            <person name="Venkateswaran K."/>
        </authorList>
    </citation>
    <scope>NUCLEOTIDE SEQUENCE [LARGE SCALE GENOMIC DNA]</scope>
    <source>
        <strain evidence="2 3">DSM 18997</strain>
    </source>
</reference>
<comment type="caution">
    <text evidence="2">The sequence shown here is derived from an EMBL/GenBank/DDBJ whole genome shotgun (WGS) entry which is preliminary data.</text>
</comment>
<proteinExistence type="predicted"/>
<gene>
    <name evidence="2" type="ORF">OMP38_14955</name>
</gene>
<feature type="region of interest" description="Disordered" evidence="1">
    <location>
        <begin position="69"/>
        <end position="108"/>
    </location>
</feature>
<feature type="compositionally biased region" description="Acidic residues" evidence="1">
    <location>
        <begin position="1"/>
        <end position="12"/>
    </location>
</feature>
<evidence type="ECO:0000313" key="3">
    <source>
        <dbReference type="Proteomes" id="UP001153387"/>
    </source>
</evidence>
<dbReference type="Proteomes" id="UP001153387">
    <property type="component" value="Unassembled WGS sequence"/>
</dbReference>